<dbReference type="RefSeq" id="WP_148916281.1">
    <property type="nucleotide sequence ID" value="NZ_VSZS01000066.1"/>
</dbReference>
<dbReference type="PIRSF" id="PIRSF038991">
    <property type="entry name" value="Protein_AbrB"/>
    <property type="match status" value="1"/>
</dbReference>
<dbReference type="InterPro" id="IPR007820">
    <property type="entry name" value="AbrB_fam"/>
</dbReference>
<dbReference type="NCBIfam" id="TIGR03082">
    <property type="entry name" value="Gneg_AbrB_dup"/>
    <property type="match status" value="2"/>
</dbReference>
<sequence length="375" mass="38938">MVVASNKAASEAGPGGRSGTGSRFRQPRWWKRLALTYGIATVSGVAATFVHMPLPFMLGPFFVLAALSVFGFESALVPMGRELGQVAIGVAVGMRFTPAVLSTMVGLLPAMIAGTLYVIVFTMVAAFLFKPLAKVDNVTAFFATAAGGVADMATVAKEYGGAAGSVAVVHALRVSGVVAIVPFLVVVFGEQGNAPDAVSAGSNWLLVILSLALGYLMARLLKPTPLPNPWLVGPILMGIIIGVLGLYSVSIPSGIIIVAQIMLGTWLGCQFRRELLAALPRVTFAAVFVSIFMIGCAALGALVLTATTGLPYTTSFLSLAPAAVTEMVLTAQVMHLEAEVVTAFHVLRIAVVSSTVLLVFRIYLKLKGGSGGPSL</sequence>
<keyword evidence="4" id="KW-1185">Reference proteome</keyword>
<feature type="transmembrane region" description="Helical" evidence="2">
    <location>
        <begin position="33"/>
        <end position="50"/>
    </location>
</feature>
<feature type="transmembrane region" description="Helical" evidence="2">
    <location>
        <begin position="316"/>
        <end position="334"/>
    </location>
</feature>
<evidence type="ECO:0000313" key="3">
    <source>
        <dbReference type="EMBL" id="TYR30746.1"/>
    </source>
</evidence>
<dbReference type="GO" id="GO:0010468">
    <property type="term" value="P:regulation of gene expression"/>
    <property type="evidence" value="ECO:0007669"/>
    <property type="project" value="InterPro"/>
</dbReference>
<dbReference type="PANTHER" id="PTHR38457:SF1">
    <property type="entry name" value="REGULATOR ABRB-RELATED"/>
    <property type="match status" value="1"/>
</dbReference>
<keyword evidence="2" id="KW-0812">Transmembrane</keyword>
<dbReference type="EMBL" id="VSZS01000066">
    <property type="protein sequence ID" value="TYR30746.1"/>
    <property type="molecule type" value="Genomic_DNA"/>
</dbReference>
<accession>A0A5D4GPU4</accession>
<evidence type="ECO:0000256" key="1">
    <source>
        <dbReference type="SAM" id="MobiDB-lite"/>
    </source>
</evidence>
<gene>
    <name evidence="3" type="ORF">FY036_18750</name>
</gene>
<feature type="transmembrane region" description="Helical" evidence="2">
    <location>
        <begin position="201"/>
        <end position="218"/>
    </location>
</feature>
<dbReference type="Pfam" id="PF05145">
    <property type="entry name" value="AbrB"/>
    <property type="match status" value="1"/>
</dbReference>
<dbReference type="GO" id="GO:0016020">
    <property type="term" value="C:membrane"/>
    <property type="evidence" value="ECO:0007669"/>
    <property type="project" value="InterPro"/>
</dbReference>
<keyword evidence="2" id="KW-1133">Transmembrane helix</keyword>
<feature type="transmembrane region" description="Helical" evidence="2">
    <location>
        <begin position="56"/>
        <end position="76"/>
    </location>
</feature>
<feature type="region of interest" description="Disordered" evidence="1">
    <location>
        <begin position="1"/>
        <end position="23"/>
    </location>
</feature>
<dbReference type="PANTHER" id="PTHR38457">
    <property type="entry name" value="REGULATOR ABRB-RELATED"/>
    <property type="match status" value="1"/>
</dbReference>
<comment type="caution">
    <text evidence="3">The sequence shown here is derived from an EMBL/GenBank/DDBJ whole genome shotgun (WGS) entry which is preliminary data.</text>
</comment>
<dbReference type="Proteomes" id="UP000323258">
    <property type="component" value="Unassembled WGS sequence"/>
</dbReference>
<feature type="transmembrane region" description="Helical" evidence="2">
    <location>
        <begin position="346"/>
        <end position="364"/>
    </location>
</feature>
<reference evidence="3 4" key="2">
    <citation type="submission" date="2019-09" db="EMBL/GenBank/DDBJ databases">
        <title>Mesorhizobium sp. MaA-C15 isolated from Microcystis aeruginosa.</title>
        <authorList>
            <person name="Jeong S.E."/>
            <person name="Jin H.M."/>
            <person name="Jeon C.O."/>
        </authorList>
    </citation>
    <scope>NUCLEOTIDE SEQUENCE [LARGE SCALE GENOMIC DNA]</scope>
    <source>
        <strain evidence="3 4">MaA-C15</strain>
    </source>
</reference>
<dbReference type="AlphaFoldDB" id="A0A5D4GPU4"/>
<feature type="transmembrane region" description="Helical" evidence="2">
    <location>
        <begin position="283"/>
        <end position="304"/>
    </location>
</feature>
<feature type="transmembrane region" description="Helical" evidence="2">
    <location>
        <begin position="107"/>
        <end position="129"/>
    </location>
</feature>
<organism evidence="3 4">
    <name type="scientific">Neoaquamicrobium microcysteis</name>
    <dbReference type="NCBI Taxonomy" id="2682781"/>
    <lineage>
        <taxon>Bacteria</taxon>
        <taxon>Pseudomonadati</taxon>
        <taxon>Pseudomonadota</taxon>
        <taxon>Alphaproteobacteria</taxon>
        <taxon>Hyphomicrobiales</taxon>
        <taxon>Phyllobacteriaceae</taxon>
        <taxon>Neoaquamicrobium</taxon>
    </lineage>
</organism>
<dbReference type="InterPro" id="IPR017516">
    <property type="entry name" value="AbrB_dup"/>
</dbReference>
<name>A0A5D4GPU4_9HYPH</name>
<evidence type="ECO:0000313" key="4">
    <source>
        <dbReference type="Proteomes" id="UP000323258"/>
    </source>
</evidence>
<dbReference type="OrthoDB" id="7157734at2"/>
<reference evidence="3 4" key="1">
    <citation type="submission" date="2019-08" db="EMBL/GenBank/DDBJ databases">
        <authorList>
            <person name="Seo Y.L."/>
        </authorList>
    </citation>
    <scope>NUCLEOTIDE SEQUENCE [LARGE SCALE GENOMIC DNA]</scope>
    <source>
        <strain evidence="3 4">MaA-C15</strain>
    </source>
</reference>
<feature type="transmembrane region" description="Helical" evidence="2">
    <location>
        <begin position="167"/>
        <end position="189"/>
    </location>
</feature>
<protein>
    <submittedName>
        <fullName evidence="3">AbrB family transcriptional regulator</fullName>
    </submittedName>
</protein>
<proteinExistence type="predicted"/>
<feature type="transmembrane region" description="Helical" evidence="2">
    <location>
        <begin position="230"/>
        <end position="247"/>
    </location>
</feature>
<keyword evidence="2" id="KW-0472">Membrane</keyword>
<evidence type="ECO:0000256" key="2">
    <source>
        <dbReference type="SAM" id="Phobius"/>
    </source>
</evidence>